<evidence type="ECO:0000313" key="9">
    <source>
        <dbReference type="EMBL" id="BDR55295.1"/>
    </source>
</evidence>
<keyword evidence="3" id="KW-1003">Cell membrane</keyword>
<keyword evidence="10" id="KW-1185">Reference proteome</keyword>
<keyword evidence="2 7" id="KW-0813">Transport</keyword>
<dbReference type="Pfam" id="PF00528">
    <property type="entry name" value="BPD_transp_1"/>
    <property type="match status" value="1"/>
</dbReference>
<keyword evidence="5 7" id="KW-1133">Transmembrane helix</keyword>
<feature type="transmembrane region" description="Helical" evidence="7">
    <location>
        <begin position="14"/>
        <end position="34"/>
    </location>
</feature>
<gene>
    <name evidence="9" type="ORF">KIMH_14060</name>
</gene>
<evidence type="ECO:0000256" key="6">
    <source>
        <dbReference type="ARBA" id="ARBA00023136"/>
    </source>
</evidence>
<proteinExistence type="inferred from homology"/>
<feature type="transmembrane region" description="Helical" evidence="7">
    <location>
        <begin position="194"/>
        <end position="216"/>
    </location>
</feature>
<evidence type="ECO:0000259" key="8">
    <source>
        <dbReference type="PROSITE" id="PS50928"/>
    </source>
</evidence>
<dbReference type="CDD" id="cd06261">
    <property type="entry name" value="TM_PBP2"/>
    <property type="match status" value="1"/>
</dbReference>
<dbReference type="InterPro" id="IPR051393">
    <property type="entry name" value="ABC_transporter_permease"/>
</dbReference>
<feature type="transmembrane region" description="Helical" evidence="7">
    <location>
        <begin position="46"/>
        <end position="67"/>
    </location>
</feature>
<evidence type="ECO:0000256" key="3">
    <source>
        <dbReference type="ARBA" id="ARBA00022475"/>
    </source>
</evidence>
<dbReference type="InterPro" id="IPR035906">
    <property type="entry name" value="MetI-like_sf"/>
</dbReference>
<feature type="transmembrane region" description="Helical" evidence="7">
    <location>
        <begin position="237"/>
        <end position="262"/>
    </location>
</feature>
<keyword evidence="6 7" id="KW-0472">Membrane</keyword>
<name>A0ABN6SKQ8_9BIFI</name>
<dbReference type="SUPFAM" id="SSF161098">
    <property type="entry name" value="MetI-like"/>
    <property type="match status" value="1"/>
</dbReference>
<comment type="similarity">
    <text evidence="7">Belongs to the binding-protein-dependent transport system permease family.</text>
</comment>
<reference evidence="9 10" key="1">
    <citation type="journal article" date="2023" name="Microbiol. Spectr.">
        <title>Symbiosis of Carpenter Bees with Uncharacterized Lactic Acid Bacteria Showing NAD Auxotrophy.</title>
        <authorList>
            <person name="Kawasaki S."/>
            <person name="Ozawa K."/>
            <person name="Mori T."/>
            <person name="Yamamoto A."/>
            <person name="Ito M."/>
            <person name="Ohkuma M."/>
            <person name="Sakamoto M."/>
            <person name="Matsutani M."/>
        </authorList>
    </citation>
    <scope>NUCLEOTIDE SEQUENCE [LARGE SCALE GENOMIC DNA]</scope>
    <source>
        <strain evidence="9 10">KimH</strain>
    </source>
</reference>
<sequence length="327" mass="36294">MDTILHPDTNLTKLLAMVLAVLLFVGVMALVLFLTNLPKRMPSWGVAIMFLTPTIILLCFGLLYPTVMTVRSSFYGRDGTNAVGFANYVTIFTQPQFLQVLLNTILWTILVPLFSTGIGLVYAVLVDRTRFEKLEKALLFLPMAISMVSASIVWKFVYDQKVGLLSALYTGVARLFGQHVVAPQWLMSAPINTFLLIFVMIWLHAGYSMTILSAAIKAIPEDLVEASRLDGLNGRQQFFYLTIPMIRPAILVVTTTVAMGGLKAFDVVRTMTAGNYGTSVIANEFYTQSFQYQNAGLGASLAVVMFIVVIPLIVFNVHQMRKSQEVR</sequence>
<dbReference type="EMBL" id="AP026800">
    <property type="protein sequence ID" value="BDR55295.1"/>
    <property type="molecule type" value="Genomic_DNA"/>
</dbReference>
<feature type="transmembrane region" description="Helical" evidence="7">
    <location>
        <begin position="137"/>
        <end position="157"/>
    </location>
</feature>
<dbReference type="Proteomes" id="UP001321748">
    <property type="component" value="Chromosome"/>
</dbReference>
<feature type="domain" description="ABC transmembrane type-1" evidence="8">
    <location>
        <begin position="101"/>
        <end position="318"/>
    </location>
</feature>
<dbReference type="Gene3D" id="1.10.3720.10">
    <property type="entry name" value="MetI-like"/>
    <property type="match status" value="1"/>
</dbReference>
<evidence type="ECO:0000313" key="10">
    <source>
        <dbReference type="Proteomes" id="UP001321748"/>
    </source>
</evidence>
<comment type="subcellular location">
    <subcellularLocation>
        <location evidence="1 7">Cell membrane</location>
        <topology evidence="1 7">Multi-pass membrane protein</topology>
    </subcellularLocation>
</comment>
<feature type="transmembrane region" description="Helical" evidence="7">
    <location>
        <begin position="105"/>
        <end position="125"/>
    </location>
</feature>
<evidence type="ECO:0000256" key="4">
    <source>
        <dbReference type="ARBA" id="ARBA00022692"/>
    </source>
</evidence>
<evidence type="ECO:0000256" key="5">
    <source>
        <dbReference type="ARBA" id="ARBA00022989"/>
    </source>
</evidence>
<dbReference type="RefSeq" id="WP_317642791.1">
    <property type="nucleotide sequence ID" value="NZ_AP026800.1"/>
</dbReference>
<organism evidence="9 10">
    <name type="scientific">Bombiscardovia apis</name>
    <dbReference type="NCBI Taxonomy" id="2932182"/>
    <lineage>
        <taxon>Bacteria</taxon>
        <taxon>Bacillati</taxon>
        <taxon>Actinomycetota</taxon>
        <taxon>Actinomycetes</taxon>
        <taxon>Bifidobacteriales</taxon>
        <taxon>Bifidobacteriaceae</taxon>
        <taxon>Bombiscardovia</taxon>
    </lineage>
</organism>
<keyword evidence="4 7" id="KW-0812">Transmembrane</keyword>
<dbReference type="PROSITE" id="PS50928">
    <property type="entry name" value="ABC_TM1"/>
    <property type="match status" value="1"/>
</dbReference>
<dbReference type="PANTHER" id="PTHR30193">
    <property type="entry name" value="ABC TRANSPORTER PERMEASE PROTEIN"/>
    <property type="match status" value="1"/>
</dbReference>
<protein>
    <submittedName>
        <fullName evidence="9">ABC transporter</fullName>
    </submittedName>
</protein>
<dbReference type="PANTHER" id="PTHR30193:SF18">
    <property type="entry name" value="OSMOPROTECTIVE COMPOUNDS UPTAKE PERMEASE PROTEIN GGTC"/>
    <property type="match status" value="1"/>
</dbReference>
<accession>A0ABN6SKQ8</accession>
<evidence type="ECO:0000256" key="1">
    <source>
        <dbReference type="ARBA" id="ARBA00004651"/>
    </source>
</evidence>
<evidence type="ECO:0000256" key="2">
    <source>
        <dbReference type="ARBA" id="ARBA00022448"/>
    </source>
</evidence>
<evidence type="ECO:0000256" key="7">
    <source>
        <dbReference type="RuleBase" id="RU363032"/>
    </source>
</evidence>
<feature type="transmembrane region" description="Helical" evidence="7">
    <location>
        <begin position="295"/>
        <end position="317"/>
    </location>
</feature>
<dbReference type="InterPro" id="IPR000515">
    <property type="entry name" value="MetI-like"/>
</dbReference>